<proteinExistence type="predicted"/>
<gene>
    <name evidence="5" type="ORF">E4633_17700</name>
</gene>
<dbReference type="RefSeq" id="WP_135872198.1">
    <property type="nucleotide sequence ID" value="NZ_SRSC01000004.1"/>
</dbReference>
<reference evidence="5 6" key="1">
    <citation type="submission" date="2019-04" db="EMBL/GenBank/DDBJ databases">
        <title>Geobacter oryzae sp. nov., ferric-reducing bacteria isolated from paddy soil.</title>
        <authorList>
            <person name="Xu Z."/>
            <person name="Masuda Y."/>
            <person name="Itoh H."/>
            <person name="Senoo K."/>
        </authorList>
    </citation>
    <scope>NUCLEOTIDE SEQUENCE [LARGE SCALE GENOMIC DNA]</scope>
    <source>
        <strain evidence="5 6">Red111</strain>
    </source>
</reference>
<dbReference type="Proteomes" id="UP000306416">
    <property type="component" value="Unassembled WGS sequence"/>
</dbReference>
<dbReference type="PROSITE" id="PS50005">
    <property type="entry name" value="TPR"/>
    <property type="match status" value="2"/>
</dbReference>
<evidence type="ECO:0000256" key="1">
    <source>
        <dbReference type="ARBA" id="ARBA00022737"/>
    </source>
</evidence>
<dbReference type="InterPro" id="IPR051012">
    <property type="entry name" value="CellSynth/LPSAsmb/PSIAsmb"/>
</dbReference>
<evidence type="ECO:0000313" key="6">
    <source>
        <dbReference type="Proteomes" id="UP000306416"/>
    </source>
</evidence>
<dbReference type="SMART" id="SM00028">
    <property type="entry name" value="TPR"/>
    <property type="match status" value="7"/>
</dbReference>
<feature type="repeat" description="TPR" evidence="3">
    <location>
        <begin position="5"/>
        <end position="38"/>
    </location>
</feature>
<comment type="caution">
    <text evidence="5">The sequence shown here is derived from an EMBL/GenBank/DDBJ whole genome shotgun (WGS) entry which is preliminary data.</text>
</comment>
<dbReference type="SUPFAM" id="SSF48452">
    <property type="entry name" value="TPR-like"/>
    <property type="match status" value="2"/>
</dbReference>
<feature type="compositionally biased region" description="Low complexity" evidence="4">
    <location>
        <begin position="279"/>
        <end position="298"/>
    </location>
</feature>
<evidence type="ECO:0000256" key="3">
    <source>
        <dbReference type="PROSITE-ProRule" id="PRU00339"/>
    </source>
</evidence>
<dbReference type="PANTHER" id="PTHR45586">
    <property type="entry name" value="TPR REPEAT-CONTAINING PROTEIN PA4667"/>
    <property type="match status" value="1"/>
</dbReference>
<keyword evidence="6" id="KW-1185">Reference proteome</keyword>
<feature type="region of interest" description="Disordered" evidence="4">
    <location>
        <begin position="279"/>
        <end position="300"/>
    </location>
</feature>
<dbReference type="PANTHER" id="PTHR45586:SF1">
    <property type="entry name" value="LIPOPOLYSACCHARIDE ASSEMBLY PROTEIN B"/>
    <property type="match status" value="1"/>
</dbReference>
<feature type="region of interest" description="Disordered" evidence="4">
    <location>
        <begin position="196"/>
        <end position="226"/>
    </location>
</feature>
<dbReference type="Pfam" id="PF13432">
    <property type="entry name" value="TPR_16"/>
    <property type="match status" value="1"/>
</dbReference>
<name>A0A4S1CCW4_9BACT</name>
<keyword evidence="1" id="KW-0677">Repeat</keyword>
<keyword evidence="2 3" id="KW-0802">TPR repeat</keyword>
<dbReference type="AlphaFoldDB" id="A0A4S1CCW4"/>
<feature type="repeat" description="TPR" evidence="3">
    <location>
        <begin position="540"/>
        <end position="573"/>
    </location>
</feature>
<dbReference type="InterPro" id="IPR011990">
    <property type="entry name" value="TPR-like_helical_dom_sf"/>
</dbReference>
<evidence type="ECO:0000256" key="2">
    <source>
        <dbReference type="ARBA" id="ARBA00022803"/>
    </source>
</evidence>
<protein>
    <submittedName>
        <fullName evidence="5">Tetratricopeptide repeat protein</fullName>
    </submittedName>
</protein>
<organism evidence="5 6">
    <name type="scientific">Geomonas terrae</name>
    <dbReference type="NCBI Taxonomy" id="2562681"/>
    <lineage>
        <taxon>Bacteria</taxon>
        <taxon>Pseudomonadati</taxon>
        <taxon>Thermodesulfobacteriota</taxon>
        <taxon>Desulfuromonadia</taxon>
        <taxon>Geobacterales</taxon>
        <taxon>Geobacteraceae</taxon>
        <taxon>Geomonas</taxon>
    </lineage>
</organism>
<dbReference type="InterPro" id="IPR019734">
    <property type="entry name" value="TPR_rpt"/>
</dbReference>
<sequence>MASKKDKILESAQKFVLKGQIDKAIKDYQQVVAMEPNDIRYRQRLAELLVRDNRKEEAIQQYEDIGKHYADNCYYLKAIAIYKQIQRLTPGNIPTALNIAWLNHQQGLIGNALAEYSQVAAQYEKENLPKEALKVVEKMLEVDHEHAATRLKYAELLHVTGAHEQSRQAYQDLAAALSAKGLRDEAASVSARLTELFPEHQQTPPAGITAEPLEASLPTDPFGGGESIAAAAAQPAAAWQIQEPADEPELPEWESAETELPDPFAPASAVPEEVVPAPVEAPSPWEAAPAPEAAATESAWEEEIELDLGDDLFEAPEEAAPAAPPVLSVPEPERVEEPEAAVTELELPMELSMELDFEEVAESVEEPEEEVQAAVELDFEEEESLELTLPQEASPFGDFEWESEPEELAEVEPLHPEEAELAEAEPFEAQWLEEPEAVSLESVESHGWEEIYPEAAAGDGTEIDLMELESHYDLGIGYKEMGMYAGAIKELEIAAANPQRRFACLTLQAICYRQKGEPDRAEDLLRRGLALSVISRDERIALSYELAVLFEGTGRTEEAIEFYREVVRGNPAYQDASDRLFALSGEESLDIIDLELEE</sequence>
<dbReference type="Pfam" id="PF14559">
    <property type="entry name" value="TPR_19"/>
    <property type="match status" value="1"/>
</dbReference>
<dbReference type="Pfam" id="PF13181">
    <property type="entry name" value="TPR_8"/>
    <property type="match status" value="1"/>
</dbReference>
<evidence type="ECO:0000256" key="4">
    <source>
        <dbReference type="SAM" id="MobiDB-lite"/>
    </source>
</evidence>
<accession>A0A4S1CCW4</accession>
<dbReference type="EMBL" id="SRSC01000004">
    <property type="protein sequence ID" value="TGU70826.1"/>
    <property type="molecule type" value="Genomic_DNA"/>
</dbReference>
<dbReference type="Gene3D" id="1.25.40.10">
    <property type="entry name" value="Tetratricopeptide repeat domain"/>
    <property type="match status" value="3"/>
</dbReference>
<evidence type="ECO:0000313" key="5">
    <source>
        <dbReference type="EMBL" id="TGU70826.1"/>
    </source>
</evidence>